<dbReference type="SUPFAM" id="SSF53901">
    <property type="entry name" value="Thiolase-like"/>
    <property type="match status" value="2"/>
</dbReference>
<dbReference type="Pfam" id="PF02801">
    <property type="entry name" value="Ketoacyl-synt_C"/>
    <property type="match status" value="1"/>
</dbReference>
<comment type="similarity">
    <text evidence="1 8 10">Belongs to the thiolase-like superfamily. Beta-ketoacyl-ACP synthases family.</text>
</comment>
<dbReference type="GO" id="GO:0004315">
    <property type="term" value="F:3-oxoacyl-[acyl-carrier-protein] synthase activity"/>
    <property type="evidence" value="ECO:0007669"/>
    <property type="project" value="InterPro"/>
</dbReference>
<feature type="domain" description="Ketosynthase family 3 (KS3)" evidence="11">
    <location>
        <begin position="33"/>
        <end position="446"/>
    </location>
</feature>
<gene>
    <name evidence="12" type="ORF">SSS_3712</name>
</gene>
<evidence type="ECO:0000256" key="10">
    <source>
        <dbReference type="RuleBase" id="RU003694"/>
    </source>
</evidence>
<evidence type="ECO:0000313" key="13">
    <source>
        <dbReference type="EnsemblMetazoa" id="KAF7488685.1"/>
    </source>
</evidence>
<dbReference type="EnsemblMetazoa" id="SSS_3712s_mrna">
    <property type="protein sequence ID" value="KAF7488685.1"/>
    <property type="gene ID" value="SSS_3712"/>
</dbReference>
<reference evidence="14" key="1">
    <citation type="journal article" date="2020" name="PLoS Negl. Trop. Dis.">
        <title>High-quality nuclear genome for Sarcoptes scabiei-A critical resource for a neglected parasite.</title>
        <authorList>
            <person name="Korhonen P.K."/>
            <person name="Gasser R.B."/>
            <person name="Ma G."/>
            <person name="Wang T."/>
            <person name="Stroehlein A.J."/>
            <person name="Young N.D."/>
            <person name="Ang C.S."/>
            <person name="Fernando D.D."/>
            <person name="Lu H.C."/>
            <person name="Taylor S."/>
            <person name="Reynolds S.L."/>
            <person name="Mofiz E."/>
            <person name="Najaraj S.H."/>
            <person name="Gowda H."/>
            <person name="Madugundu A."/>
            <person name="Renuse S."/>
            <person name="Holt D."/>
            <person name="Pandey A."/>
            <person name="Papenfuss A.T."/>
            <person name="Fischer K."/>
        </authorList>
    </citation>
    <scope>NUCLEOTIDE SEQUENCE [LARGE SCALE GENOMIC DNA]</scope>
</reference>
<dbReference type="AlphaFoldDB" id="A0A834VAU8"/>
<dbReference type="InterPro" id="IPR016039">
    <property type="entry name" value="Thiolase-like"/>
</dbReference>
<keyword evidence="7" id="KW-0012">Acyltransferase</keyword>
<evidence type="ECO:0000256" key="5">
    <source>
        <dbReference type="ARBA" id="ARBA00023098"/>
    </source>
</evidence>
<dbReference type="PROSITE" id="PS00606">
    <property type="entry name" value="KS3_1"/>
    <property type="match status" value="1"/>
</dbReference>
<dbReference type="GO" id="GO:0006633">
    <property type="term" value="P:fatty acid biosynthetic process"/>
    <property type="evidence" value="ECO:0007669"/>
    <property type="project" value="UniProtKB-KW"/>
</dbReference>
<keyword evidence="14" id="KW-1185">Reference proteome</keyword>
<accession>A0A834VAU8</accession>
<evidence type="ECO:0000256" key="3">
    <source>
        <dbReference type="ARBA" id="ARBA00022679"/>
    </source>
</evidence>
<dbReference type="InterPro" id="IPR000794">
    <property type="entry name" value="Beta-ketoacyl_synthase"/>
</dbReference>
<evidence type="ECO:0000313" key="14">
    <source>
        <dbReference type="Proteomes" id="UP000070412"/>
    </source>
</evidence>
<reference evidence="13" key="3">
    <citation type="submission" date="2022-06" db="UniProtKB">
        <authorList>
            <consortium name="EnsemblMetazoa"/>
        </authorList>
    </citation>
    <scope>IDENTIFICATION</scope>
</reference>
<dbReference type="EMBL" id="WVUK01000065">
    <property type="protein sequence ID" value="KAF7488685.1"/>
    <property type="molecule type" value="Genomic_DNA"/>
</dbReference>
<dbReference type="NCBIfam" id="NF005589">
    <property type="entry name" value="PRK07314.1"/>
    <property type="match status" value="1"/>
</dbReference>
<feature type="active site" description="For beta-ketoacyl synthase activity" evidence="9">
    <location>
        <position position="198"/>
    </location>
</feature>
<dbReference type="PIRSF" id="PIRSF000447">
    <property type="entry name" value="KAS_II"/>
    <property type="match status" value="1"/>
</dbReference>
<name>A0A834VAU8_SARSC</name>
<evidence type="ECO:0000256" key="9">
    <source>
        <dbReference type="PIRSR" id="PIRSR000447-1"/>
    </source>
</evidence>
<keyword evidence="2 8" id="KW-0444">Lipid biosynthesis</keyword>
<keyword evidence="6 8" id="KW-0275">Fatty acid biosynthesis</keyword>
<keyword evidence="3 8" id="KW-0808">Transferase</keyword>
<dbReference type="FunFam" id="3.40.47.10:FF:000018">
    <property type="entry name" value="3-oxoacyl-[acyl-carrier-protein] synthase 2"/>
    <property type="match status" value="1"/>
</dbReference>
<dbReference type="PROSITE" id="PS52004">
    <property type="entry name" value="KS3_2"/>
    <property type="match status" value="1"/>
</dbReference>
<reference evidence="12" key="2">
    <citation type="submission" date="2020-01" db="EMBL/GenBank/DDBJ databases">
        <authorList>
            <person name="Korhonen P.K.K."/>
            <person name="Guangxu M.G."/>
            <person name="Wang T.W."/>
            <person name="Stroehlein A.J.S."/>
            <person name="Young N.D."/>
            <person name="Ang C.-S.A."/>
            <person name="Fernando D.W.F."/>
            <person name="Lu H.L."/>
            <person name="Taylor S.T."/>
            <person name="Ehtesham M.E.M."/>
            <person name="Najaraj S.H.N."/>
            <person name="Harsha G.H.G."/>
            <person name="Madugundu A.M."/>
            <person name="Renuse S.R."/>
            <person name="Holt D.H."/>
            <person name="Pandey A.P."/>
            <person name="Papenfuss A.P."/>
            <person name="Gasser R.B.G."/>
            <person name="Fischer K.F."/>
        </authorList>
    </citation>
    <scope>NUCLEOTIDE SEQUENCE</scope>
    <source>
        <strain evidence="12">SSS_KF_BRIS2020</strain>
    </source>
</reference>
<evidence type="ECO:0000256" key="2">
    <source>
        <dbReference type="ARBA" id="ARBA00022516"/>
    </source>
</evidence>
<organism evidence="12">
    <name type="scientific">Sarcoptes scabiei</name>
    <name type="common">Itch mite</name>
    <name type="synonym">Acarus scabiei</name>
    <dbReference type="NCBI Taxonomy" id="52283"/>
    <lineage>
        <taxon>Eukaryota</taxon>
        <taxon>Metazoa</taxon>
        <taxon>Ecdysozoa</taxon>
        <taxon>Arthropoda</taxon>
        <taxon>Chelicerata</taxon>
        <taxon>Arachnida</taxon>
        <taxon>Acari</taxon>
        <taxon>Acariformes</taxon>
        <taxon>Sarcoptiformes</taxon>
        <taxon>Astigmata</taxon>
        <taxon>Psoroptidia</taxon>
        <taxon>Sarcoptoidea</taxon>
        <taxon>Sarcoptidae</taxon>
        <taxon>Sarcoptinae</taxon>
        <taxon>Sarcoptes</taxon>
    </lineage>
</organism>
<evidence type="ECO:0000256" key="1">
    <source>
        <dbReference type="ARBA" id="ARBA00008467"/>
    </source>
</evidence>
<dbReference type="CDD" id="cd00834">
    <property type="entry name" value="KAS_I_II"/>
    <property type="match status" value="1"/>
</dbReference>
<protein>
    <recommendedName>
        <fullName evidence="8">3-oxoacyl-[acyl-carrier-protein] synthase</fullName>
    </recommendedName>
</protein>
<evidence type="ECO:0000256" key="4">
    <source>
        <dbReference type="ARBA" id="ARBA00022832"/>
    </source>
</evidence>
<dbReference type="InterPro" id="IPR020841">
    <property type="entry name" value="PKS_Beta-ketoAc_synthase_dom"/>
</dbReference>
<keyword evidence="4" id="KW-0276">Fatty acid metabolism</keyword>
<dbReference type="InterPro" id="IPR017568">
    <property type="entry name" value="3-oxoacyl-ACP_synth-2"/>
</dbReference>
<dbReference type="PANTHER" id="PTHR11712">
    <property type="entry name" value="POLYKETIDE SYNTHASE-RELATED"/>
    <property type="match status" value="1"/>
</dbReference>
<dbReference type="PANTHER" id="PTHR11712:SF336">
    <property type="entry name" value="3-OXOACYL-[ACYL-CARRIER-PROTEIN] SYNTHASE, MITOCHONDRIAL"/>
    <property type="match status" value="1"/>
</dbReference>
<dbReference type="InterPro" id="IPR014031">
    <property type="entry name" value="Ketoacyl_synth_C"/>
</dbReference>
<sequence length="449" mass="48868">MFNSTINGKFIPIFLSQKIRLIHRAALHQDNRHRRVVVTGLGLLSPLGIGHVDSWQNLIESKSGISSLEKNEQFSKLPCRIAGLIPDIEKCLEENFTKNQLRTYSRAGLYGLLAVREAIQNAKWTRPQNDLEASRCGVTIGSGMINFEDVIEAQRQFDRSYSRISPHFITKVLLNMPAGYVSMEYNLRGPNHTVSTACTTGAHAIGDAFNFIRNDYADLMIAGSVEAPINPLSIASFCQIRALCANSNQSPESASRPFDRDRSGFVMSEGAAICVLEELNHAIQRGAPICGEILGYGLSADAHHITAPSEDGRGASESILSALRDANLTPEKIGHINCHATSTPLGDQIELDAIKKIFKTSSSLSITGTKGSHGHLLGAAGSAEFLFTLLTCLHGIIPPTLNLENPIDTEINIVAKRSQRWTESRRIALSNSFGFGGTNATLVVSNYVK</sequence>
<dbReference type="InterPro" id="IPR014030">
    <property type="entry name" value="Ketoacyl_synth_N"/>
</dbReference>
<dbReference type="GO" id="GO:0005739">
    <property type="term" value="C:mitochondrion"/>
    <property type="evidence" value="ECO:0007669"/>
    <property type="project" value="TreeGrafter"/>
</dbReference>
<evidence type="ECO:0000256" key="6">
    <source>
        <dbReference type="ARBA" id="ARBA00023160"/>
    </source>
</evidence>
<evidence type="ECO:0000313" key="12">
    <source>
        <dbReference type="EMBL" id="KAF7488685.1"/>
    </source>
</evidence>
<evidence type="ECO:0000259" key="11">
    <source>
        <dbReference type="PROSITE" id="PS52004"/>
    </source>
</evidence>
<dbReference type="InterPro" id="IPR018201">
    <property type="entry name" value="Ketoacyl_synth_AS"/>
</dbReference>
<proteinExistence type="inferred from homology"/>
<dbReference type="OrthoDB" id="5334845at2759"/>
<dbReference type="Proteomes" id="UP000070412">
    <property type="component" value="Unassembled WGS sequence"/>
</dbReference>
<dbReference type="Gene3D" id="3.40.47.10">
    <property type="match status" value="1"/>
</dbReference>
<dbReference type="Pfam" id="PF00109">
    <property type="entry name" value="ketoacyl-synt"/>
    <property type="match status" value="1"/>
</dbReference>
<dbReference type="SMART" id="SM00825">
    <property type="entry name" value="PKS_KS"/>
    <property type="match status" value="1"/>
</dbReference>
<evidence type="ECO:0000256" key="7">
    <source>
        <dbReference type="ARBA" id="ARBA00023315"/>
    </source>
</evidence>
<evidence type="ECO:0000256" key="8">
    <source>
        <dbReference type="PIRNR" id="PIRNR000447"/>
    </source>
</evidence>
<keyword evidence="5" id="KW-0443">Lipid metabolism</keyword>